<dbReference type="PROSITE" id="PS50110">
    <property type="entry name" value="RESPONSE_REGULATORY"/>
    <property type="match status" value="1"/>
</dbReference>
<dbReference type="SMART" id="SM00388">
    <property type="entry name" value="HisKA"/>
    <property type="match status" value="1"/>
</dbReference>
<evidence type="ECO:0000256" key="6">
    <source>
        <dbReference type="ARBA" id="ARBA00023012"/>
    </source>
</evidence>
<dbReference type="InterPro" id="IPR011006">
    <property type="entry name" value="CheY-like_superfamily"/>
</dbReference>
<keyword evidence="3 7" id="KW-0597">Phosphoprotein</keyword>
<evidence type="ECO:0000256" key="4">
    <source>
        <dbReference type="ARBA" id="ARBA00022679"/>
    </source>
</evidence>
<evidence type="ECO:0000256" key="9">
    <source>
        <dbReference type="SAM" id="Phobius"/>
    </source>
</evidence>
<dbReference type="SUPFAM" id="SSF52172">
    <property type="entry name" value="CheY-like"/>
    <property type="match status" value="1"/>
</dbReference>
<feature type="region of interest" description="Disordered" evidence="8">
    <location>
        <begin position="714"/>
        <end position="901"/>
    </location>
</feature>
<feature type="compositionally biased region" description="Basic and acidic residues" evidence="8">
    <location>
        <begin position="1171"/>
        <end position="1202"/>
    </location>
</feature>
<feature type="domain" description="Response regulatory" evidence="11">
    <location>
        <begin position="492"/>
        <end position="606"/>
    </location>
</feature>
<comment type="caution">
    <text evidence="12">The sequence shown here is derived from an EMBL/GenBank/DDBJ whole genome shotgun (WGS) entry which is preliminary data.</text>
</comment>
<dbReference type="PANTHER" id="PTHR43047">
    <property type="entry name" value="TWO-COMPONENT HISTIDINE PROTEIN KINASE"/>
    <property type="match status" value="1"/>
</dbReference>
<feature type="compositionally biased region" description="Gly residues" evidence="8">
    <location>
        <begin position="859"/>
        <end position="871"/>
    </location>
</feature>
<keyword evidence="9" id="KW-0472">Membrane</keyword>
<dbReference type="Proteomes" id="UP000019666">
    <property type="component" value="Unassembled WGS sequence"/>
</dbReference>
<dbReference type="SMART" id="SM00448">
    <property type="entry name" value="REC"/>
    <property type="match status" value="1"/>
</dbReference>
<dbReference type="Pfam" id="PF00512">
    <property type="entry name" value="HisKA"/>
    <property type="match status" value="1"/>
</dbReference>
<protein>
    <recommendedName>
        <fullName evidence="2">histidine kinase</fullName>
        <ecNumber evidence="2">2.7.13.3</ecNumber>
    </recommendedName>
</protein>
<feature type="compositionally biased region" description="Basic and acidic residues" evidence="8">
    <location>
        <begin position="989"/>
        <end position="1028"/>
    </location>
</feature>
<keyword evidence="6" id="KW-0902">Two-component regulatory system</keyword>
<evidence type="ECO:0000259" key="10">
    <source>
        <dbReference type="PROSITE" id="PS50109"/>
    </source>
</evidence>
<evidence type="ECO:0000256" key="1">
    <source>
        <dbReference type="ARBA" id="ARBA00000085"/>
    </source>
</evidence>
<dbReference type="STRING" id="442562.Rumeso_03653"/>
<name>A0A017HKD3_9RHOB</name>
<dbReference type="Gene3D" id="1.10.287.130">
    <property type="match status" value="1"/>
</dbReference>
<dbReference type="CDD" id="cd00082">
    <property type="entry name" value="HisKA"/>
    <property type="match status" value="1"/>
</dbReference>
<organism evidence="12 13">
    <name type="scientific">Rubellimicrobium mesophilum DSM 19309</name>
    <dbReference type="NCBI Taxonomy" id="442562"/>
    <lineage>
        <taxon>Bacteria</taxon>
        <taxon>Pseudomonadati</taxon>
        <taxon>Pseudomonadota</taxon>
        <taxon>Alphaproteobacteria</taxon>
        <taxon>Rhodobacterales</taxon>
        <taxon>Roseobacteraceae</taxon>
        <taxon>Rubellimicrobium</taxon>
    </lineage>
</organism>
<dbReference type="SUPFAM" id="SSF55874">
    <property type="entry name" value="ATPase domain of HSP90 chaperone/DNA topoisomerase II/histidine kinase"/>
    <property type="match status" value="1"/>
</dbReference>
<evidence type="ECO:0000313" key="13">
    <source>
        <dbReference type="Proteomes" id="UP000019666"/>
    </source>
</evidence>
<dbReference type="FunFam" id="3.30.565.10:FF:000010">
    <property type="entry name" value="Sensor histidine kinase RcsC"/>
    <property type="match status" value="1"/>
</dbReference>
<feature type="compositionally biased region" description="Low complexity" evidence="8">
    <location>
        <begin position="800"/>
        <end position="824"/>
    </location>
</feature>
<dbReference type="InterPro" id="IPR001789">
    <property type="entry name" value="Sig_transdc_resp-reg_receiver"/>
</dbReference>
<feature type="compositionally biased region" description="Basic and acidic residues" evidence="8">
    <location>
        <begin position="889"/>
        <end position="900"/>
    </location>
</feature>
<feature type="region of interest" description="Disordered" evidence="8">
    <location>
        <begin position="921"/>
        <end position="1311"/>
    </location>
</feature>
<dbReference type="PANTHER" id="PTHR43047:SF71">
    <property type="entry name" value="HISTIDINE KINASE CONTAINING CHEY-HOMOLOGOUS RECEIVER DOMAIN-RELATED"/>
    <property type="match status" value="1"/>
</dbReference>
<dbReference type="Pfam" id="PF00072">
    <property type="entry name" value="Response_reg"/>
    <property type="match status" value="1"/>
</dbReference>
<keyword evidence="13" id="KW-1185">Reference proteome</keyword>
<dbReference type="EC" id="2.7.13.3" evidence="2"/>
<dbReference type="EMBL" id="AOSK01000106">
    <property type="protein sequence ID" value="EYD74790.1"/>
    <property type="molecule type" value="Genomic_DNA"/>
</dbReference>
<dbReference type="PROSITE" id="PS50109">
    <property type="entry name" value="HIS_KIN"/>
    <property type="match status" value="1"/>
</dbReference>
<evidence type="ECO:0000256" key="5">
    <source>
        <dbReference type="ARBA" id="ARBA00022777"/>
    </source>
</evidence>
<feature type="compositionally biased region" description="Basic and acidic residues" evidence="8">
    <location>
        <begin position="1040"/>
        <end position="1070"/>
    </location>
</feature>
<evidence type="ECO:0000256" key="7">
    <source>
        <dbReference type="PROSITE-ProRule" id="PRU00169"/>
    </source>
</evidence>
<gene>
    <name evidence="12" type="ORF">Rumeso_03653</name>
</gene>
<dbReference type="InterPro" id="IPR004358">
    <property type="entry name" value="Sig_transdc_His_kin-like_C"/>
</dbReference>
<feature type="region of interest" description="Disordered" evidence="8">
    <location>
        <begin position="613"/>
        <end position="701"/>
    </location>
</feature>
<dbReference type="SUPFAM" id="SSF47384">
    <property type="entry name" value="Homodimeric domain of signal transducing histidine kinase"/>
    <property type="match status" value="1"/>
</dbReference>
<feature type="domain" description="Histidine kinase" evidence="10">
    <location>
        <begin position="253"/>
        <end position="467"/>
    </location>
</feature>
<comment type="catalytic activity">
    <reaction evidence="1">
        <text>ATP + protein L-histidine = ADP + protein N-phospho-L-histidine.</text>
        <dbReference type="EC" id="2.7.13.3"/>
    </reaction>
</comment>
<feature type="transmembrane region" description="Helical" evidence="9">
    <location>
        <begin position="194"/>
        <end position="214"/>
    </location>
</feature>
<evidence type="ECO:0000256" key="2">
    <source>
        <dbReference type="ARBA" id="ARBA00012438"/>
    </source>
</evidence>
<dbReference type="SMART" id="SM00387">
    <property type="entry name" value="HATPase_c"/>
    <property type="match status" value="1"/>
</dbReference>
<dbReference type="InterPro" id="IPR003594">
    <property type="entry name" value="HATPase_dom"/>
</dbReference>
<keyword evidence="9" id="KW-0812">Transmembrane</keyword>
<sequence length="1311" mass="142111">MNRWRRRADWTASRPLRRGLAVLGGISVLLLLSTVYLFSLLYESRRSMQDSIREDAMWAAFQTDRQAASLRAVIDEVLLSGNPADLPSVVEAYDILYSRAALLNEGNFAIKFDTAQDVSHHATQAGSEILALADTVDALPTSPSELPRGDLIALKARVEAVMESTDALVLVTDSALGAARVNAREQVRRLETMLGVNVAALVVGFAGIIVLLVVQMRLVARVGRKLALLSERNRAVALRARAASRAKSTFLATMSHEIRTPLNGIIGASELLARTAMTPDQGRFLSMVRQSGYHLLEVITDVLDFSKLESGKVEFETHRVSLPEVADALCAMLAPRVDASRVALRIDLPPIEVGTDPARLRQLLVNLTGNAVKFTAQGSVMVTGWLCAPDRLRVEITDTGIGIAEEAMPMLFREFSQIDGSASRSYGGTGLGLAICRRIAEGLGGRVGVRSALGYGSTFWFELPVTEARPCEGRATERGKAEADGQAIYRGRVLLVEDNPINCAVAEGLLGLLGLGVELARNGAEGVERVARERFDLILMDVQMPVMSGIEATREIRRSGQDVRIVGLTGNAFMSDRTECLRAGMDDFLAKPVTLEKLARVLDEAGLRGDRTLTGVDRISGPMARRWHREESPPAPDGPTRQERPGPCGARSRVPGSRRASMPACWPPWRARSTRRRYSPCSMTSGPRPTACPSGSRPRAKLAMQDGSIGCCTASRARRPRSDWPGWRNASRTFGAPDRFRLRRCERSAPRSAPASRPPGPCFGRPLARWRPNLRGSFRSGLEGGGQPGGRKAEERSRDLSGAGASASGTGSADDGGTSTSGRARPPPTRSAAPVLQRHALDTGGGEADRAGDLPGLWGRSGSGHPGGGEALLGAHAEQPAPLRHQHAGKGEGAEHEVACRRGNHGAVELLPHEAAEECAAQRLDEAEDRRGRAGDLSERLQRQGVHVGRGPTEDEHDARQEAQEDPERRVPRESQAQEEQCAGQPGEDQQREMRDPPHPEATHDARVQEGRHRHEPRHEGEGGREPDAQAIDIYVDLLRGADEAEQRSEEAGPGHRIPEGQPVPDHEAEAPQDGSGGQATPPLGLQRLGQAQVGPESEGRRQQPHEDEDAVPGAHEEQDLSDARGDDRDHHEDHEDEGHDLGHGPSREAVTHHGRRDDAGRAGSEPLDESQGKEEPERRREGRRENGRHIGADPDEERRAAAEAVGQRPDEELPDPEAQHVDRDDELAVVLVRDAQGIAHVGQRRQHHIDGEGVEGHDRGDQRDEFMARKRPVQGSGHGQSNERRSGKRRGLMSGARGGGGRTGPDRGIR</sequence>
<keyword evidence="4" id="KW-0808">Transferase</keyword>
<feature type="compositionally biased region" description="Basic and acidic residues" evidence="8">
    <location>
        <begin position="738"/>
        <end position="749"/>
    </location>
</feature>
<dbReference type="GO" id="GO:0000155">
    <property type="term" value="F:phosphorelay sensor kinase activity"/>
    <property type="evidence" value="ECO:0007669"/>
    <property type="project" value="InterPro"/>
</dbReference>
<feature type="modified residue" description="4-aspartylphosphate" evidence="7">
    <location>
        <position position="541"/>
    </location>
</feature>
<evidence type="ECO:0000256" key="8">
    <source>
        <dbReference type="SAM" id="MobiDB-lite"/>
    </source>
</evidence>
<dbReference type="CDD" id="cd17546">
    <property type="entry name" value="REC_hyHK_CKI1_RcsC-like"/>
    <property type="match status" value="1"/>
</dbReference>
<accession>A0A017HKD3</accession>
<dbReference type="GO" id="GO:0005886">
    <property type="term" value="C:plasma membrane"/>
    <property type="evidence" value="ECO:0007669"/>
    <property type="project" value="TreeGrafter"/>
</dbReference>
<dbReference type="PRINTS" id="PR00344">
    <property type="entry name" value="BCTRLSENSOR"/>
</dbReference>
<reference evidence="12 13" key="1">
    <citation type="submission" date="2013-02" db="EMBL/GenBank/DDBJ databases">
        <authorList>
            <person name="Fiebig A."/>
            <person name="Goeker M."/>
            <person name="Klenk H.-P.P."/>
        </authorList>
    </citation>
    <scope>NUCLEOTIDE SEQUENCE [LARGE SCALE GENOMIC DNA]</scope>
    <source>
        <strain evidence="12 13">DSM 19309</strain>
    </source>
</reference>
<keyword evidence="9" id="KW-1133">Transmembrane helix</keyword>
<dbReference type="Gene3D" id="3.30.565.10">
    <property type="entry name" value="Histidine kinase-like ATPase, C-terminal domain"/>
    <property type="match status" value="1"/>
</dbReference>
<evidence type="ECO:0000256" key="3">
    <source>
        <dbReference type="ARBA" id="ARBA00022553"/>
    </source>
</evidence>
<dbReference type="InterPro" id="IPR005467">
    <property type="entry name" value="His_kinase_dom"/>
</dbReference>
<proteinExistence type="predicted"/>
<evidence type="ECO:0000259" key="11">
    <source>
        <dbReference type="PROSITE" id="PS50110"/>
    </source>
</evidence>
<feature type="compositionally biased region" description="Basic and acidic residues" evidence="8">
    <location>
        <begin position="1249"/>
        <end position="1269"/>
    </location>
</feature>
<dbReference type="InterPro" id="IPR036097">
    <property type="entry name" value="HisK_dim/P_sf"/>
</dbReference>
<feature type="compositionally biased region" description="Basic and acidic residues" evidence="8">
    <location>
        <begin position="952"/>
        <end position="973"/>
    </location>
</feature>
<dbReference type="HOGENOM" id="CLU_260673_0_0_5"/>
<dbReference type="Pfam" id="PF02518">
    <property type="entry name" value="HATPase_c"/>
    <property type="match status" value="1"/>
</dbReference>
<feature type="compositionally biased region" description="Basic and acidic residues" evidence="8">
    <location>
        <begin position="1115"/>
        <end position="1161"/>
    </location>
</feature>
<dbReference type="InterPro" id="IPR003661">
    <property type="entry name" value="HisK_dim/P_dom"/>
</dbReference>
<evidence type="ECO:0000313" key="12">
    <source>
        <dbReference type="EMBL" id="EYD74790.1"/>
    </source>
</evidence>
<dbReference type="CDD" id="cd16922">
    <property type="entry name" value="HATPase_EvgS-ArcB-TorS-like"/>
    <property type="match status" value="1"/>
</dbReference>
<feature type="transmembrane region" description="Helical" evidence="9">
    <location>
        <begin position="20"/>
        <end position="42"/>
    </location>
</feature>
<keyword evidence="5" id="KW-0418">Kinase</keyword>
<dbReference type="GO" id="GO:0009927">
    <property type="term" value="F:histidine phosphotransfer kinase activity"/>
    <property type="evidence" value="ECO:0007669"/>
    <property type="project" value="TreeGrafter"/>
</dbReference>
<feature type="compositionally biased region" description="Basic and acidic residues" evidence="8">
    <location>
        <begin position="923"/>
        <end position="942"/>
    </location>
</feature>
<dbReference type="InterPro" id="IPR036890">
    <property type="entry name" value="HATPase_C_sf"/>
</dbReference>
<dbReference type="Gene3D" id="3.40.50.2300">
    <property type="match status" value="1"/>
</dbReference>